<organism evidence="4 5">
    <name type="scientific">Clostridium tagluense</name>
    <dbReference type="NCBI Taxonomy" id="360422"/>
    <lineage>
        <taxon>Bacteria</taxon>
        <taxon>Bacillati</taxon>
        <taxon>Bacillota</taxon>
        <taxon>Clostridia</taxon>
        <taxon>Eubacteriales</taxon>
        <taxon>Clostridiaceae</taxon>
        <taxon>Clostridium</taxon>
    </lineage>
</organism>
<keyword evidence="1 2" id="KW-0238">DNA-binding</keyword>
<dbReference type="PANTHER" id="PTHR43479">
    <property type="entry name" value="ACREF/ENVCD OPERON REPRESSOR-RELATED"/>
    <property type="match status" value="1"/>
</dbReference>
<dbReference type="InterPro" id="IPR009057">
    <property type="entry name" value="Homeodomain-like_sf"/>
</dbReference>
<dbReference type="PANTHER" id="PTHR43479:SF11">
    <property type="entry name" value="ACREF_ENVCD OPERON REPRESSOR-RELATED"/>
    <property type="match status" value="1"/>
</dbReference>
<comment type="caution">
    <text evidence="4">The sequence shown here is derived from an EMBL/GenBank/DDBJ whole genome shotgun (WGS) entry which is preliminary data.</text>
</comment>
<dbReference type="AlphaFoldDB" id="A0A401UKL5"/>
<dbReference type="RefSeq" id="WP_125000133.1">
    <property type="nucleotide sequence ID" value="NZ_BHYK01000008.1"/>
</dbReference>
<protein>
    <submittedName>
        <fullName evidence="4">TetR family transcriptional regulator</fullName>
    </submittedName>
</protein>
<dbReference type="Gene3D" id="1.10.357.10">
    <property type="entry name" value="Tetracycline Repressor, domain 2"/>
    <property type="match status" value="1"/>
</dbReference>
<sequence>MKVDILKRKESIIITAIEILYEAGINGMTIKEIAKRQNISEPAIYRHFNGKREIIKEILRRYSIYDEVIKNTILDNDMGGKDAIKYFCRAYAEYYQNYPQITTVMFSFDIFKYDEEANQEMKNIIKNRYNLLFGFVSKAIDKKEVSLNKDIQILTDSIFGILWTTTFLWRMENCSFDVKERILLAVDNIINF</sequence>
<dbReference type="SUPFAM" id="SSF46689">
    <property type="entry name" value="Homeodomain-like"/>
    <property type="match status" value="1"/>
</dbReference>
<dbReference type="GO" id="GO:0003677">
    <property type="term" value="F:DNA binding"/>
    <property type="evidence" value="ECO:0007669"/>
    <property type="project" value="UniProtKB-UniRule"/>
</dbReference>
<dbReference type="PROSITE" id="PS01081">
    <property type="entry name" value="HTH_TETR_1"/>
    <property type="match status" value="1"/>
</dbReference>
<dbReference type="Gene3D" id="1.10.10.60">
    <property type="entry name" value="Homeodomain-like"/>
    <property type="match status" value="1"/>
</dbReference>
<dbReference type="InterPro" id="IPR023772">
    <property type="entry name" value="DNA-bd_HTH_TetR-type_CS"/>
</dbReference>
<name>A0A401UKL5_9CLOT</name>
<dbReference type="EMBL" id="BHYK01000008">
    <property type="protein sequence ID" value="GCD10094.1"/>
    <property type="molecule type" value="Genomic_DNA"/>
</dbReference>
<feature type="DNA-binding region" description="H-T-H motif" evidence="2">
    <location>
        <begin position="29"/>
        <end position="48"/>
    </location>
</feature>
<dbReference type="InterPro" id="IPR001647">
    <property type="entry name" value="HTH_TetR"/>
</dbReference>
<evidence type="ECO:0000313" key="4">
    <source>
        <dbReference type="EMBL" id="GCD10094.1"/>
    </source>
</evidence>
<evidence type="ECO:0000313" key="5">
    <source>
        <dbReference type="Proteomes" id="UP000287872"/>
    </source>
</evidence>
<dbReference type="Proteomes" id="UP000287872">
    <property type="component" value="Unassembled WGS sequence"/>
</dbReference>
<dbReference type="PRINTS" id="PR00455">
    <property type="entry name" value="HTHTETR"/>
</dbReference>
<evidence type="ECO:0000256" key="1">
    <source>
        <dbReference type="ARBA" id="ARBA00023125"/>
    </source>
</evidence>
<feature type="domain" description="HTH tetR-type" evidence="3">
    <location>
        <begin position="6"/>
        <end position="66"/>
    </location>
</feature>
<proteinExistence type="predicted"/>
<dbReference type="Pfam" id="PF00440">
    <property type="entry name" value="TetR_N"/>
    <property type="match status" value="1"/>
</dbReference>
<gene>
    <name evidence="4" type="ORF">Ctaglu_17170</name>
</gene>
<dbReference type="InterPro" id="IPR036271">
    <property type="entry name" value="Tet_transcr_reg_TetR-rel_C_sf"/>
</dbReference>
<reference evidence="4 5" key="1">
    <citation type="submission" date="2018-11" db="EMBL/GenBank/DDBJ databases">
        <title>Genome sequencing and assembly of Clostridium tagluense strain A121.</title>
        <authorList>
            <person name="Murakami T."/>
            <person name="Segawa T."/>
            <person name="Shcherbakova V.A."/>
            <person name="Mori H."/>
            <person name="Yoshimura Y."/>
        </authorList>
    </citation>
    <scope>NUCLEOTIDE SEQUENCE [LARGE SCALE GENOMIC DNA]</scope>
    <source>
        <strain evidence="4 5">A121</strain>
    </source>
</reference>
<dbReference type="InterPro" id="IPR050624">
    <property type="entry name" value="HTH-type_Tx_Regulator"/>
</dbReference>
<keyword evidence="5" id="KW-1185">Reference proteome</keyword>
<dbReference type="PROSITE" id="PS50977">
    <property type="entry name" value="HTH_TETR_2"/>
    <property type="match status" value="1"/>
</dbReference>
<evidence type="ECO:0000256" key="2">
    <source>
        <dbReference type="PROSITE-ProRule" id="PRU00335"/>
    </source>
</evidence>
<dbReference type="SUPFAM" id="SSF48498">
    <property type="entry name" value="Tetracyclin repressor-like, C-terminal domain"/>
    <property type="match status" value="1"/>
</dbReference>
<dbReference type="OrthoDB" id="13453at2"/>
<evidence type="ECO:0000259" key="3">
    <source>
        <dbReference type="PROSITE" id="PS50977"/>
    </source>
</evidence>
<accession>A0A401UKL5</accession>